<dbReference type="FunCoup" id="A0A2R6RN23">
    <property type="interactions" value="163"/>
</dbReference>
<dbReference type="EMBL" id="NKQK01000004">
    <property type="protein sequence ID" value="PSS31426.1"/>
    <property type="molecule type" value="Genomic_DNA"/>
</dbReference>
<feature type="compositionally biased region" description="Basic and acidic residues" evidence="1">
    <location>
        <begin position="263"/>
        <end position="272"/>
    </location>
</feature>
<dbReference type="PANTHER" id="PTHR33676:SF3">
    <property type="entry name" value="COLD-REGULATED PROTEIN 27"/>
    <property type="match status" value="1"/>
</dbReference>
<reference evidence="2 3" key="1">
    <citation type="submission" date="2017-07" db="EMBL/GenBank/DDBJ databases">
        <title>An improved, manually edited Actinidia chinensis var. chinensis (kiwifruit) genome highlights the challenges associated with draft genomes and gene prediction in plants.</title>
        <authorList>
            <person name="Pilkington S."/>
            <person name="Crowhurst R."/>
            <person name="Hilario E."/>
            <person name="Nardozza S."/>
            <person name="Fraser L."/>
            <person name="Peng Y."/>
            <person name="Gunaseelan K."/>
            <person name="Simpson R."/>
            <person name="Tahir J."/>
            <person name="Deroles S."/>
            <person name="Templeton K."/>
            <person name="Luo Z."/>
            <person name="Davy M."/>
            <person name="Cheng C."/>
            <person name="Mcneilage M."/>
            <person name="Scaglione D."/>
            <person name="Liu Y."/>
            <person name="Zhang Q."/>
            <person name="Datson P."/>
            <person name="De Silva N."/>
            <person name="Gardiner S."/>
            <person name="Bassett H."/>
            <person name="Chagne D."/>
            <person name="Mccallum J."/>
            <person name="Dzierzon H."/>
            <person name="Deng C."/>
            <person name="Wang Y.-Y."/>
            <person name="Barron N."/>
            <person name="Manako K."/>
            <person name="Bowen J."/>
            <person name="Foster T."/>
            <person name="Erridge Z."/>
            <person name="Tiffin H."/>
            <person name="Waite C."/>
            <person name="Davies K."/>
            <person name="Grierson E."/>
            <person name="Laing W."/>
            <person name="Kirk R."/>
            <person name="Chen X."/>
            <person name="Wood M."/>
            <person name="Montefiori M."/>
            <person name="Brummell D."/>
            <person name="Schwinn K."/>
            <person name="Catanach A."/>
            <person name="Fullerton C."/>
            <person name="Li D."/>
            <person name="Meiyalaghan S."/>
            <person name="Nieuwenhuizen N."/>
            <person name="Read N."/>
            <person name="Prakash R."/>
            <person name="Hunter D."/>
            <person name="Zhang H."/>
            <person name="Mckenzie M."/>
            <person name="Knabel M."/>
            <person name="Harris A."/>
            <person name="Allan A."/>
            <person name="Chen A."/>
            <person name="Janssen B."/>
            <person name="Plunkett B."/>
            <person name="Dwamena C."/>
            <person name="Voogd C."/>
            <person name="Leif D."/>
            <person name="Lafferty D."/>
            <person name="Souleyre E."/>
            <person name="Varkonyi-Gasic E."/>
            <person name="Gambi F."/>
            <person name="Hanley J."/>
            <person name="Yao J.-L."/>
            <person name="Cheung J."/>
            <person name="David K."/>
            <person name="Warren B."/>
            <person name="Marsh K."/>
            <person name="Snowden K."/>
            <person name="Lin-Wang K."/>
            <person name="Brian L."/>
            <person name="Martinez-Sanchez M."/>
            <person name="Wang M."/>
            <person name="Ileperuma N."/>
            <person name="Macnee N."/>
            <person name="Campin R."/>
            <person name="Mcatee P."/>
            <person name="Drummond R."/>
            <person name="Espley R."/>
            <person name="Ireland H."/>
            <person name="Wu R."/>
            <person name="Atkinson R."/>
            <person name="Karunairetnam S."/>
            <person name="Bulley S."/>
            <person name="Chunkath S."/>
            <person name="Hanley Z."/>
            <person name="Storey R."/>
            <person name="Thrimawithana A."/>
            <person name="Thomson S."/>
            <person name="David C."/>
            <person name="Testolin R."/>
        </authorList>
    </citation>
    <scope>NUCLEOTIDE SEQUENCE [LARGE SCALE GENOMIC DNA]</scope>
    <source>
        <strain evidence="3">cv. Red5</strain>
        <tissue evidence="2">Young leaf</tissue>
    </source>
</reference>
<dbReference type="GO" id="GO:0032259">
    <property type="term" value="P:methylation"/>
    <property type="evidence" value="ECO:0007669"/>
    <property type="project" value="UniProtKB-KW"/>
</dbReference>
<evidence type="ECO:0000313" key="2">
    <source>
        <dbReference type="EMBL" id="PSS31426.1"/>
    </source>
</evidence>
<dbReference type="InParanoid" id="A0A2R6RN23"/>
<keyword evidence="2" id="KW-0808">Transferase</keyword>
<keyword evidence="3" id="KW-1185">Reference proteome</keyword>
<sequence length="283" mass="31312">MEGVNSPRPRATPASSSTSEATADNASTDSVERMSQNSLVRDSMSTEWTDEKHSLYLKSMEASFVDDLYNSLDLLGWRSQREQSPDPKFSGQKHTSTRMSSGQFKVLQSGRWGNINFERHESQVDKGDKAGVILANPWIRHFRSACRKKILASSILQEKAAFGSLGVRESGKMALTSAALAANLEQFPACHSYLRRYDSLGSDTEVSDQNFVDEEVEGGEKASRTCNAKRIKTSVVTNPSNDQVVPFGKFPVTADVTRNSFSPERERPRSSSDLKIANMDAFP</sequence>
<feature type="compositionally biased region" description="Polar residues" evidence="1">
    <location>
        <begin position="33"/>
        <end position="45"/>
    </location>
</feature>
<dbReference type="OrthoDB" id="1923282at2759"/>
<dbReference type="InterPro" id="IPR044678">
    <property type="entry name" value="COR27/28"/>
</dbReference>
<dbReference type="Gramene" id="PSS31426">
    <property type="protein sequence ID" value="PSS31426"/>
    <property type="gene ID" value="CEY00_Acc04723"/>
</dbReference>
<evidence type="ECO:0000313" key="3">
    <source>
        <dbReference type="Proteomes" id="UP000241394"/>
    </source>
</evidence>
<dbReference type="GO" id="GO:0008168">
    <property type="term" value="F:methyltransferase activity"/>
    <property type="evidence" value="ECO:0007669"/>
    <property type="project" value="UniProtKB-KW"/>
</dbReference>
<comment type="caution">
    <text evidence="2">The sequence shown here is derived from an EMBL/GenBank/DDBJ whole genome shotgun (WGS) entry which is preliminary data.</text>
</comment>
<dbReference type="STRING" id="1590841.A0A2R6RN23"/>
<dbReference type="Proteomes" id="UP000241394">
    <property type="component" value="Chromosome LG4"/>
</dbReference>
<name>A0A2R6RN23_ACTCC</name>
<feature type="compositionally biased region" description="Low complexity" evidence="1">
    <location>
        <begin position="1"/>
        <end position="29"/>
    </location>
</feature>
<dbReference type="GO" id="GO:0042752">
    <property type="term" value="P:regulation of circadian rhythm"/>
    <property type="evidence" value="ECO:0007669"/>
    <property type="project" value="InterPro"/>
</dbReference>
<gene>
    <name evidence="2" type="ORF">CEY00_Acc04723</name>
</gene>
<keyword evidence="2" id="KW-0489">Methyltransferase</keyword>
<protein>
    <submittedName>
        <fullName evidence="2">Methyltransferase PMT5</fullName>
    </submittedName>
</protein>
<feature type="region of interest" description="Disordered" evidence="1">
    <location>
        <begin position="256"/>
        <end position="283"/>
    </location>
</feature>
<feature type="region of interest" description="Disordered" evidence="1">
    <location>
        <begin position="1"/>
        <end position="45"/>
    </location>
</feature>
<dbReference type="PANTHER" id="PTHR33676">
    <property type="entry name" value="COLD REGULATED PROTEIN 27"/>
    <property type="match status" value="1"/>
</dbReference>
<dbReference type="GO" id="GO:0009409">
    <property type="term" value="P:response to cold"/>
    <property type="evidence" value="ECO:0007669"/>
    <property type="project" value="InterPro"/>
</dbReference>
<dbReference type="AlphaFoldDB" id="A0A2R6RN23"/>
<evidence type="ECO:0000256" key="1">
    <source>
        <dbReference type="SAM" id="MobiDB-lite"/>
    </source>
</evidence>
<proteinExistence type="predicted"/>
<dbReference type="OMA" id="SRECSSK"/>
<organism evidence="2 3">
    <name type="scientific">Actinidia chinensis var. chinensis</name>
    <name type="common">Chinese soft-hair kiwi</name>
    <dbReference type="NCBI Taxonomy" id="1590841"/>
    <lineage>
        <taxon>Eukaryota</taxon>
        <taxon>Viridiplantae</taxon>
        <taxon>Streptophyta</taxon>
        <taxon>Embryophyta</taxon>
        <taxon>Tracheophyta</taxon>
        <taxon>Spermatophyta</taxon>
        <taxon>Magnoliopsida</taxon>
        <taxon>eudicotyledons</taxon>
        <taxon>Gunneridae</taxon>
        <taxon>Pentapetalae</taxon>
        <taxon>asterids</taxon>
        <taxon>Ericales</taxon>
        <taxon>Actinidiaceae</taxon>
        <taxon>Actinidia</taxon>
    </lineage>
</organism>
<accession>A0A2R6RN23</accession>
<reference evidence="3" key="2">
    <citation type="journal article" date="2018" name="BMC Genomics">
        <title>A manually annotated Actinidia chinensis var. chinensis (kiwifruit) genome highlights the challenges associated with draft genomes and gene prediction in plants.</title>
        <authorList>
            <person name="Pilkington S.M."/>
            <person name="Crowhurst R."/>
            <person name="Hilario E."/>
            <person name="Nardozza S."/>
            <person name="Fraser L."/>
            <person name="Peng Y."/>
            <person name="Gunaseelan K."/>
            <person name="Simpson R."/>
            <person name="Tahir J."/>
            <person name="Deroles S.C."/>
            <person name="Templeton K."/>
            <person name="Luo Z."/>
            <person name="Davy M."/>
            <person name="Cheng C."/>
            <person name="McNeilage M."/>
            <person name="Scaglione D."/>
            <person name="Liu Y."/>
            <person name="Zhang Q."/>
            <person name="Datson P."/>
            <person name="De Silva N."/>
            <person name="Gardiner S.E."/>
            <person name="Bassett H."/>
            <person name="Chagne D."/>
            <person name="McCallum J."/>
            <person name="Dzierzon H."/>
            <person name="Deng C."/>
            <person name="Wang Y.Y."/>
            <person name="Barron L."/>
            <person name="Manako K."/>
            <person name="Bowen J."/>
            <person name="Foster T.M."/>
            <person name="Erridge Z.A."/>
            <person name="Tiffin H."/>
            <person name="Waite C.N."/>
            <person name="Davies K.M."/>
            <person name="Grierson E.P."/>
            <person name="Laing W.A."/>
            <person name="Kirk R."/>
            <person name="Chen X."/>
            <person name="Wood M."/>
            <person name="Montefiori M."/>
            <person name="Brummell D.A."/>
            <person name="Schwinn K.E."/>
            <person name="Catanach A."/>
            <person name="Fullerton C."/>
            <person name="Li D."/>
            <person name="Meiyalaghan S."/>
            <person name="Nieuwenhuizen N."/>
            <person name="Read N."/>
            <person name="Prakash R."/>
            <person name="Hunter D."/>
            <person name="Zhang H."/>
            <person name="McKenzie M."/>
            <person name="Knabel M."/>
            <person name="Harris A."/>
            <person name="Allan A.C."/>
            <person name="Gleave A."/>
            <person name="Chen A."/>
            <person name="Janssen B.J."/>
            <person name="Plunkett B."/>
            <person name="Ampomah-Dwamena C."/>
            <person name="Voogd C."/>
            <person name="Leif D."/>
            <person name="Lafferty D."/>
            <person name="Souleyre E.J.F."/>
            <person name="Varkonyi-Gasic E."/>
            <person name="Gambi F."/>
            <person name="Hanley J."/>
            <person name="Yao J.L."/>
            <person name="Cheung J."/>
            <person name="David K.M."/>
            <person name="Warren B."/>
            <person name="Marsh K."/>
            <person name="Snowden K.C."/>
            <person name="Lin-Wang K."/>
            <person name="Brian L."/>
            <person name="Martinez-Sanchez M."/>
            <person name="Wang M."/>
            <person name="Ileperuma N."/>
            <person name="Macnee N."/>
            <person name="Campin R."/>
            <person name="McAtee P."/>
            <person name="Drummond R.S.M."/>
            <person name="Espley R.V."/>
            <person name="Ireland H.S."/>
            <person name="Wu R."/>
            <person name="Atkinson R.G."/>
            <person name="Karunairetnam S."/>
            <person name="Bulley S."/>
            <person name="Chunkath S."/>
            <person name="Hanley Z."/>
            <person name="Storey R."/>
            <person name="Thrimawithana A.H."/>
            <person name="Thomson S."/>
            <person name="David C."/>
            <person name="Testolin R."/>
            <person name="Huang H."/>
            <person name="Hellens R.P."/>
            <person name="Schaffer R.J."/>
        </authorList>
    </citation>
    <scope>NUCLEOTIDE SEQUENCE [LARGE SCALE GENOMIC DNA]</scope>
    <source>
        <strain evidence="3">cv. Red5</strain>
    </source>
</reference>